<dbReference type="SUPFAM" id="SSF53850">
    <property type="entry name" value="Periplasmic binding protein-like II"/>
    <property type="match status" value="1"/>
</dbReference>
<accession>A0ABT0DT09</accession>
<dbReference type="PANTHER" id="PTHR30537:SF5">
    <property type="entry name" value="HTH-TYPE TRANSCRIPTIONAL ACTIVATOR TTDR-RELATED"/>
    <property type="match status" value="1"/>
</dbReference>
<dbReference type="Pfam" id="PF03466">
    <property type="entry name" value="LysR_substrate"/>
    <property type="match status" value="1"/>
</dbReference>
<evidence type="ECO:0000259" key="2">
    <source>
        <dbReference type="Pfam" id="PF03466"/>
    </source>
</evidence>
<keyword evidence="4" id="KW-1185">Reference proteome</keyword>
<comment type="similarity">
    <text evidence="1">Belongs to the LysR transcriptional regulatory family.</text>
</comment>
<dbReference type="EMBL" id="JALKHS010000003">
    <property type="protein sequence ID" value="MCK0530164.1"/>
    <property type="molecule type" value="Genomic_DNA"/>
</dbReference>
<name>A0ABT0DT09_9SPHN</name>
<sequence length="234" mass="25837">MKVFNELREATAAVRARTDGKLVISCVGGLALHWLAARLAMSSGQNGMPPVDLRSEEALLDLSNNAVDGDIRYIGDCQTLDRKRGVRTVELARPHVFPLASPMFIARWGDKIRSAEDLAKLPLIEERSDVEWRMWMKAQSIDLPPNTPTGRYGHAHLALAAARAGQGVALGNHYLIAEDLAAGRLVKVVPREKEFLPVALGAYVFRGPANRWSDPSIVRFRRWLGAQFSADPAY</sequence>
<proteinExistence type="inferred from homology"/>
<evidence type="ECO:0000313" key="3">
    <source>
        <dbReference type="EMBL" id="MCK0530164.1"/>
    </source>
</evidence>
<evidence type="ECO:0000313" key="4">
    <source>
        <dbReference type="Proteomes" id="UP001203512"/>
    </source>
</evidence>
<dbReference type="Gene3D" id="3.40.190.10">
    <property type="entry name" value="Periplasmic binding protein-like II"/>
    <property type="match status" value="2"/>
</dbReference>
<dbReference type="Proteomes" id="UP001203512">
    <property type="component" value="Unassembled WGS sequence"/>
</dbReference>
<dbReference type="InterPro" id="IPR058163">
    <property type="entry name" value="LysR-type_TF_proteobact-type"/>
</dbReference>
<protein>
    <submittedName>
        <fullName evidence="3">LysR substrate-binding domain-containing protein</fullName>
    </submittedName>
</protein>
<comment type="caution">
    <text evidence="3">The sequence shown here is derived from an EMBL/GenBank/DDBJ whole genome shotgun (WGS) entry which is preliminary data.</text>
</comment>
<organism evidence="3 4">
    <name type="scientific">Sphingobium agri</name>
    <dbReference type="NCBI Taxonomy" id="2933566"/>
    <lineage>
        <taxon>Bacteria</taxon>
        <taxon>Pseudomonadati</taxon>
        <taxon>Pseudomonadota</taxon>
        <taxon>Alphaproteobacteria</taxon>
        <taxon>Sphingomonadales</taxon>
        <taxon>Sphingomonadaceae</taxon>
        <taxon>Sphingobium</taxon>
    </lineage>
</organism>
<reference evidence="3 4" key="1">
    <citation type="submission" date="2022-04" db="EMBL/GenBank/DDBJ databases">
        <authorList>
            <person name="Huq M.A."/>
        </authorList>
    </citation>
    <scope>NUCLEOTIDE SEQUENCE [LARGE SCALE GENOMIC DNA]</scope>
    <source>
        <strain evidence="3 4">MAH-33</strain>
    </source>
</reference>
<evidence type="ECO:0000256" key="1">
    <source>
        <dbReference type="ARBA" id="ARBA00009437"/>
    </source>
</evidence>
<dbReference type="InterPro" id="IPR005119">
    <property type="entry name" value="LysR_subst-bd"/>
</dbReference>
<feature type="domain" description="LysR substrate-binding" evidence="2">
    <location>
        <begin position="17"/>
        <end position="228"/>
    </location>
</feature>
<gene>
    <name evidence="3" type="ORF">MU848_01035</name>
</gene>
<dbReference type="RefSeq" id="WP_247229651.1">
    <property type="nucleotide sequence ID" value="NZ_JALKHS010000003.1"/>
</dbReference>
<dbReference type="PANTHER" id="PTHR30537">
    <property type="entry name" value="HTH-TYPE TRANSCRIPTIONAL REGULATOR"/>
    <property type="match status" value="1"/>
</dbReference>